<name>A0A2I1HY23_9ACTO</name>
<keyword evidence="7 11" id="KW-1133">Transmembrane helix</keyword>
<feature type="transmembrane region" description="Helical" evidence="11">
    <location>
        <begin position="95"/>
        <end position="117"/>
    </location>
</feature>
<feature type="transmembrane region" description="Helical" evidence="11">
    <location>
        <begin position="296"/>
        <end position="316"/>
    </location>
</feature>
<evidence type="ECO:0000256" key="5">
    <source>
        <dbReference type="ARBA" id="ARBA00022519"/>
    </source>
</evidence>
<dbReference type="InterPro" id="IPR001851">
    <property type="entry name" value="ABC_transp_permease"/>
</dbReference>
<dbReference type="CDD" id="cd06579">
    <property type="entry name" value="TM_PBP1_transp_AraH_like"/>
    <property type="match status" value="1"/>
</dbReference>
<protein>
    <recommendedName>
        <fullName evidence="10">Autoinducer 2 import system permease protein LsrC</fullName>
    </recommendedName>
</protein>
<feature type="transmembrane region" description="Helical" evidence="11">
    <location>
        <begin position="163"/>
        <end position="185"/>
    </location>
</feature>
<comment type="caution">
    <text evidence="12">The sequence shown here is derived from an EMBL/GenBank/DDBJ whole genome shotgun (WGS) entry which is preliminary data.</text>
</comment>
<keyword evidence="5" id="KW-0997">Cell inner membrane</keyword>
<feature type="transmembrane region" description="Helical" evidence="11">
    <location>
        <begin position="70"/>
        <end position="89"/>
    </location>
</feature>
<proteinExistence type="predicted"/>
<dbReference type="PANTHER" id="PTHR32196:SF29">
    <property type="entry name" value="AUTOINDUCER 2 IMPORT SYSTEM PERMEASE PROTEIN LSRC"/>
    <property type="match status" value="1"/>
</dbReference>
<gene>
    <name evidence="12" type="ORF">CYJ22_09305</name>
</gene>
<organism evidence="12 13">
    <name type="scientific">Schaalia odontolytica</name>
    <dbReference type="NCBI Taxonomy" id="1660"/>
    <lineage>
        <taxon>Bacteria</taxon>
        <taxon>Bacillati</taxon>
        <taxon>Actinomycetota</taxon>
        <taxon>Actinomycetes</taxon>
        <taxon>Actinomycetales</taxon>
        <taxon>Actinomycetaceae</taxon>
        <taxon>Schaalia</taxon>
    </lineage>
</organism>
<evidence type="ECO:0000256" key="7">
    <source>
        <dbReference type="ARBA" id="ARBA00022989"/>
    </source>
</evidence>
<evidence type="ECO:0000313" key="13">
    <source>
        <dbReference type="Proteomes" id="UP000234198"/>
    </source>
</evidence>
<evidence type="ECO:0000256" key="8">
    <source>
        <dbReference type="ARBA" id="ARBA00023136"/>
    </source>
</evidence>
<evidence type="ECO:0000313" key="12">
    <source>
        <dbReference type="EMBL" id="PKY63775.1"/>
    </source>
</evidence>
<evidence type="ECO:0000256" key="3">
    <source>
        <dbReference type="ARBA" id="ARBA00022448"/>
    </source>
</evidence>
<accession>A0A2I1HY23</accession>
<comment type="subcellular location">
    <subcellularLocation>
        <location evidence="1">Cell membrane</location>
        <topology evidence="1">Multi-pass membrane protein</topology>
    </subcellularLocation>
</comment>
<feature type="transmembrane region" description="Helical" evidence="11">
    <location>
        <begin position="216"/>
        <end position="235"/>
    </location>
</feature>
<dbReference type="EMBL" id="PKKM01000015">
    <property type="protein sequence ID" value="PKY63775.1"/>
    <property type="molecule type" value="Genomic_DNA"/>
</dbReference>
<dbReference type="Pfam" id="PF02653">
    <property type="entry name" value="BPD_transp_2"/>
    <property type="match status" value="1"/>
</dbReference>
<evidence type="ECO:0000256" key="1">
    <source>
        <dbReference type="ARBA" id="ARBA00004651"/>
    </source>
</evidence>
<dbReference type="Proteomes" id="UP000234198">
    <property type="component" value="Unassembled WGS sequence"/>
</dbReference>
<evidence type="ECO:0000256" key="4">
    <source>
        <dbReference type="ARBA" id="ARBA00022475"/>
    </source>
</evidence>
<feature type="transmembrane region" description="Helical" evidence="11">
    <location>
        <begin position="124"/>
        <end position="143"/>
    </location>
</feature>
<dbReference type="PANTHER" id="PTHR32196">
    <property type="entry name" value="ABC TRANSPORTER PERMEASE PROTEIN YPHD-RELATED-RELATED"/>
    <property type="match status" value="1"/>
</dbReference>
<keyword evidence="6 11" id="KW-0812">Transmembrane</keyword>
<reference evidence="12 13" key="1">
    <citation type="submission" date="2017-12" db="EMBL/GenBank/DDBJ databases">
        <title>Phylogenetic diversity of female urinary microbiome.</title>
        <authorList>
            <person name="Thomas-White K."/>
            <person name="Wolfe A.J."/>
        </authorList>
    </citation>
    <scope>NUCLEOTIDE SEQUENCE [LARGE SCALE GENOMIC DNA]</scope>
    <source>
        <strain evidence="12 13">UMB0018</strain>
    </source>
</reference>
<sequence length="331" mass="34337">MHTQSKLRSLLSMRELPVIAALIALVLLTWVMNPRFLSAQGVRDLFLNATIAMLMAAGQSLIIQSEGVDLSVGSILGCTAFATGFLFATNPGLPIVVVFIAGIVLGALFGALNGALVTQAKVPAMVITLGTLYVFRGGLNWWAGSTQYFAGDRPQAFGDLGVATIGGFPLLTLLAVIVIVIVSLYQRYARSGRDLYAIGSDRTAAAVYGIPVAKRVFMAFVVNGALVGLGGVVYASRFNSVGATTGAGMELDIVAACVVGGVAMTGGVGTAYGAAIGALLLTTMTSALTAVGVDKFWQKAVVGALILIAIVVDRVSSMRRHEALRKKGADH</sequence>
<evidence type="ECO:0000256" key="2">
    <source>
        <dbReference type="ARBA" id="ARBA00011262"/>
    </source>
</evidence>
<comment type="function">
    <text evidence="9">Part of the ABC transporter complex LsrABCD involved in autoinducer 2 (AI-2) import. Probably responsible for the translocation of the substrate across the membrane.</text>
</comment>
<evidence type="ECO:0000256" key="11">
    <source>
        <dbReference type="SAM" id="Phobius"/>
    </source>
</evidence>
<keyword evidence="4" id="KW-1003">Cell membrane</keyword>
<dbReference type="AlphaFoldDB" id="A0A2I1HY23"/>
<feature type="transmembrane region" description="Helical" evidence="11">
    <location>
        <begin position="16"/>
        <end position="33"/>
    </location>
</feature>
<evidence type="ECO:0000256" key="9">
    <source>
        <dbReference type="ARBA" id="ARBA00025439"/>
    </source>
</evidence>
<comment type="subunit">
    <text evidence="2">The complex is composed of two ATP-binding proteins (LsrA), two transmembrane proteins (LsrC and LsrD) and a solute-binding protein (LsrB).</text>
</comment>
<evidence type="ECO:0000256" key="6">
    <source>
        <dbReference type="ARBA" id="ARBA00022692"/>
    </source>
</evidence>
<dbReference type="GO" id="GO:0005886">
    <property type="term" value="C:plasma membrane"/>
    <property type="evidence" value="ECO:0007669"/>
    <property type="project" value="UniProtKB-SubCell"/>
</dbReference>
<dbReference type="GO" id="GO:0022857">
    <property type="term" value="F:transmembrane transporter activity"/>
    <property type="evidence" value="ECO:0007669"/>
    <property type="project" value="InterPro"/>
</dbReference>
<evidence type="ECO:0000256" key="10">
    <source>
        <dbReference type="ARBA" id="ARBA00039382"/>
    </source>
</evidence>
<keyword evidence="8 11" id="KW-0472">Membrane</keyword>
<feature type="transmembrane region" description="Helical" evidence="11">
    <location>
        <begin position="45"/>
        <end position="63"/>
    </location>
</feature>
<keyword evidence="3" id="KW-0813">Transport</keyword>